<evidence type="ECO:0000313" key="1">
    <source>
        <dbReference type="EMBL" id="QEE16676.2"/>
    </source>
</evidence>
<dbReference type="EMBL" id="CP042905">
    <property type="protein sequence ID" value="QEE16676.2"/>
    <property type="molecule type" value="Genomic_DNA"/>
</dbReference>
<dbReference type="InterPro" id="IPR027417">
    <property type="entry name" value="P-loop_NTPase"/>
</dbReference>
<dbReference type="Pfam" id="PF02572">
    <property type="entry name" value="CobA_CobO_BtuR"/>
    <property type="match status" value="1"/>
</dbReference>
<protein>
    <submittedName>
        <fullName evidence="1">Cob(I)yrinic acid a,c-diamide adenosyltransferase</fullName>
    </submittedName>
</protein>
<dbReference type="PANTHER" id="PTHR46638:SF1">
    <property type="entry name" value="CORRINOID ADENOSYLTRANSFERASE"/>
    <property type="match status" value="1"/>
</dbReference>
<dbReference type="GO" id="GO:0005524">
    <property type="term" value="F:ATP binding"/>
    <property type="evidence" value="ECO:0007669"/>
    <property type="project" value="InterPro"/>
</dbReference>
<dbReference type="Proteomes" id="UP000321408">
    <property type="component" value="Chromosome"/>
</dbReference>
<evidence type="ECO:0000313" key="2">
    <source>
        <dbReference type="Proteomes" id="UP000321408"/>
    </source>
</evidence>
<keyword evidence="2" id="KW-1185">Reference proteome</keyword>
<dbReference type="PANTHER" id="PTHR46638">
    <property type="entry name" value="CORRINOID ADENOSYLTRANSFERASE"/>
    <property type="match status" value="1"/>
</dbReference>
<dbReference type="AlphaFoldDB" id="A0A5B9DD89"/>
<organism evidence="1 2">
    <name type="scientific">Promethearchaeum syntrophicum</name>
    <dbReference type="NCBI Taxonomy" id="2594042"/>
    <lineage>
        <taxon>Archaea</taxon>
        <taxon>Promethearchaeati</taxon>
        <taxon>Promethearchaeota</taxon>
        <taxon>Promethearchaeia</taxon>
        <taxon>Promethearchaeales</taxon>
        <taxon>Promethearchaeaceae</taxon>
        <taxon>Promethearchaeum</taxon>
    </lineage>
</organism>
<reference evidence="1 2" key="1">
    <citation type="journal article" date="2020" name="Nature">
        <title>Isolation of an archaeon at the prokaryote-eukaryote interface.</title>
        <authorList>
            <person name="Imachi H."/>
            <person name="Nobu M.K."/>
            <person name="Nakahara N."/>
            <person name="Morono Y."/>
            <person name="Ogawara M."/>
            <person name="Takaki Y."/>
            <person name="Takano Y."/>
            <person name="Uematsu K."/>
            <person name="Ikuta T."/>
            <person name="Ito M."/>
            <person name="Matsui Y."/>
            <person name="Miyazaki M."/>
            <person name="Murata K."/>
            <person name="Saito Y."/>
            <person name="Sakai S."/>
            <person name="Song C."/>
            <person name="Tasumi E."/>
            <person name="Yamanaka Y."/>
            <person name="Yamaguchi T."/>
            <person name="Kamagata Y."/>
            <person name="Tamaki H."/>
            <person name="Takai K."/>
        </authorList>
    </citation>
    <scope>NUCLEOTIDE SEQUENCE [LARGE SCALE GENOMIC DNA]</scope>
    <source>
        <strain evidence="1 2">MK-D1</strain>
    </source>
</reference>
<dbReference type="KEGG" id="psyt:DSAG12_02506"/>
<dbReference type="Gene3D" id="3.40.50.300">
    <property type="entry name" value="P-loop containing nucleotide triphosphate hydrolases"/>
    <property type="match status" value="1"/>
</dbReference>
<dbReference type="GO" id="GO:0009236">
    <property type="term" value="P:cobalamin biosynthetic process"/>
    <property type="evidence" value="ECO:0007669"/>
    <property type="project" value="InterPro"/>
</dbReference>
<reference evidence="1 2" key="2">
    <citation type="journal article" date="2024" name="Int. J. Syst. Evol. Microbiol.">
        <title>Promethearchaeum syntrophicum gen. nov., sp. nov., an anaerobic, obligately syntrophic archaeon, the first isolate of the lineage 'Asgard' archaea, and proposal of the new archaeal phylum Promethearchaeota phyl. nov. and kingdom Promethearchaeati regn. nov.</title>
        <authorList>
            <person name="Imachi H."/>
            <person name="Nobu M.K."/>
            <person name="Kato S."/>
            <person name="Takaki Y."/>
            <person name="Miyazaki M."/>
            <person name="Miyata M."/>
            <person name="Ogawara M."/>
            <person name="Saito Y."/>
            <person name="Sakai S."/>
            <person name="Tahara Y.O."/>
            <person name="Takano Y."/>
            <person name="Tasumi E."/>
            <person name="Uematsu K."/>
            <person name="Yoshimura T."/>
            <person name="Itoh T."/>
            <person name="Ohkuma M."/>
            <person name="Takai K."/>
        </authorList>
    </citation>
    <scope>NUCLEOTIDE SEQUENCE [LARGE SCALE GENOMIC DNA]</scope>
    <source>
        <strain evidence="1 2">MK-D1</strain>
    </source>
</reference>
<gene>
    <name evidence="1" type="ORF">DSAG12_02506</name>
</gene>
<dbReference type="GO" id="GO:0008817">
    <property type="term" value="F:corrinoid adenosyltransferase activity"/>
    <property type="evidence" value="ECO:0007669"/>
    <property type="project" value="InterPro"/>
</dbReference>
<accession>A0A5B9DD89</accession>
<dbReference type="InterPro" id="IPR003724">
    <property type="entry name" value="CblAdoTrfase_CobA"/>
</dbReference>
<dbReference type="PIRSF" id="PIRSF015617">
    <property type="entry name" value="Adensltrnsf_CobA"/>
    <property type="match status" value="1"/>
</dbReference>
<sequence length="185" mass="21267">MSKNQFKTGLIHYYFGMGCGKTSIGLGHIVRALGRNLRTILIQFLKKHDPTAQKGFFYGEYITLTEKLNIPIIQFGEFNFIKSEKQIASQMEMAKNALNKVKEVLTSKKYDLIVLDEVGSMIKLNLWETKNFIRILRDKNPEIEVIITGHQGIPELEDIADYVIHLEEIKHPYQKGILARPGIEF</sequence>
<proteinExistence type="predicted"/>
<name>A0A5B9DD89_9ARCH</name>
<dbReference type="SUPFAM" id="SSF52540">
    <property type="entry name" value="P-loop containing nucleoside triphosphate hydrolases"/>
    <property type="match status" value="1"/>
</dbReference>